<dbReference type="InterPro" id="IPR018673">
    <property type="entry name" value="DUF2141"/>
</dbReference>
<name>A0A2G8TIJ8_9BURK</name>
<proteinExistence type="predicted"/>
<feature type="signal peptide" evidence="1">
    <location>
        <begin position="1"/>
        <end position="21"/>
    </location>
</feature>
<keyword evidence="3" id="KW-1185">Reference proteome</keyword>
<sequence length="136" mass="14032">MTPLGTLSFCAALLAAAPAGAADLTIHVDDVKAAGGTIQVALYNSADTFMKTVAGLGKTAATGQANMVVFKDLPAGEYAFALFHDANSNEKLDKFGIPTEDYAFSNNALGKMGPPTYDSARFTLPAAGATVRVSLR</sequence>
<dbReference type="Pfam" id="PF09912">
    <property type="entry name" value="DUF2141"/>
    <property type="match status" value="1"/>
</dbReference>
<protein>
    <recommendedName>
        <fullName evidence="4">DUF2141 domain-containing protein</fullName>
    </recommendedName>
</protein>
<feature type="chain" id="PRO_5013883374" description="DUF2141 domain-containing protein" evidence="1">
    <location>
        <begin position="22"/>
        <end position="136"/>
    </location>
</feature>
<comment type="caution">
    <text evidence="2">The sequence shown here is derived from an EMBL/GenBank/DDBJ whole genome shotgun (WGS) entry which is preliminary data.</text>
</comment>
<evidence type="ECO:0000256" key="1">
    <source>
        <dbReference type="SAM" id="SignalP"/>
    </source>
</evidence>
<evidence type="ECO:0000313" key="3">
    <source>
        <dbReference type="Proteomes" id="UP000230390"/>
    </source>
</evidence>
<dbReference type="OrthoDB" id="9788332at2"/>
<organism evidence="2 3">
    <name type="scientific">Massilia eurypsychrophila</name>
    <dbReference type="NCBI Taxonomy" id="1485217"/>
    <lineage>
        <taxon>Bacteria</taxon>
        <taxon>Pseudomonadati</taxon>
        <taxon>Pseudomonadota</taxon>
        <taxon>Betaproteobacteria</taxon>
        <taxon>Burkholderiales</taxon>
        <taxon>Oxalobacteraceae</taxon>
        <taxon>Telluria group</taxon>
        <taxon>Massilia</taxon>
    </lineage>
</organism>
<keyword evidence="1" id="KW-0732">Signal</keyword>
<accession>A0A2G8TIJ8</accession>
<gene>
    <name evidence="2" type="ORF">CR105_07295</name>
</gene>
<dbReference type="EMBL" id="PDOC01000003">
    <property type="protein sequence ID" value="PIL45853.1"/>
    <property type="molecule type" value="Genomic_DNA"/>
</dbReference>
<dbReference type="RefSeq" id="WP_099787763.1">
    <property type="nucleotide sequence ID" value="NZ_JBHLYV010000029.1"/>
</dbReference>
<evidence type="ECO:0008006" key="4">
    <source>
        <dbReference type="Google" id="ProtNLM"/>
    </source>
</evidence>
<dbReference type="AlphaFoldDB" id="A0A2G8TIJ8"/>
<reference evidence="2 3" key="1">
    <citation type="submission" date="2017-10" db="EMBL/GenBank/DDBJ databases">
        <title>Massilia psychrophilum sp. nov., a novel purple-pigmented bacterium isolated from Tianshan glacier, Xinjiang Municipality, China.</title>
        <authorList>
            <person name="Wang H."/>
        </authorList>
    </citation>
    <scope>NUCLEOTIDE SEQUENCE [LARGE SCALE GENOMIC DNA]</scope>
    <source>
        <strain evidence="2 3">JCM 30074</strain>
    </source>
</reference>
<evidence type="ECO:0000313" key="2">
    <source>
        <dbReference type="EMBL" id="PIL45853.1"/>
    </source>
</evidence>
<dbReference type="Proteomes" id="UP000230390">
    <property type="component" value="Unassembled WGS sequence"/>
</dbReference>